<name>A0A151ZJP5_TIELA</name>
<keyword evidence="2" id="KW-1185">Reference proteome</keyword>
<dbReference type="InParanoid" id="A0A151ZJP5"/>
<sequence>MYSLGKSDAKEKRLRYQEAIKEKRYINKKQLGCSQCMDDLYDFINKHPNDYPTVFLKGMNTSITRTDQIKRINDCRILAKEYCNDVEHWLAQYPEYSSKNKVTVKRYKTQCQQFAKLVKPLDNLYPTNK</sequence>
<dbReference type="Proteomes" id="UP000076078">
    <property type="component" value="Unassembled WGS sequence"/>
</dbReference>
<dbReference type="EMBL" id="LODT01000022">
    <property type="protein sequence ID" value="KYQ94222.1"/>
    <property type="molecule type" value="Genomic_DNA"/>
</dbReference>
<dbReference type="AlphaFoldDB" id="A0A151ZJP5"/>
<gene>
    <name evidence="1" type="ORF">DLAC_04517</name>
</gene>
<evidence type="ECO:0000313" key="1">
    <source>
        <dbReference type="EMBL" id="KYQ94222.1"/>
    </source>
</evidence>
<accession>A0A151ZJP5</accession>
<evidence type="ECO:0000313" key="2">
    <source>
        <dbReference type="Proteomes" id="UP000076078"/>
    </source>
</evidence>
<reference evidence="1 2" key="1">
    <citation type="submission" date="2015-12" db="EMBL/GenBank/DDBJ databases">
        <title>Dictyostelia acquired genes for synthesis and detection of signals that induce cell-type specialization by lateral gene transfer from prokaryotes.</title>
        <authorList>
            <person name="Gloeckner G."/>
            <person name="Schaap P."/>
        </authorList>
    </citation>
    <scope>NUCLEOTIDE SEQUENCE [LARGE SCALE GENOMIC DNA]</scope>
    <source>
        <strain evidence="1 2">TK</strain>
    </source>
</reference>
<organism evidence="1 2">
    <name type="scientific">Tieghemostelium lacteum</name>
    <name type="common">Slime mold</name>
    <name type="synonym">Dictyostelium lacteum</name>
    <dbReference type="NCBI Taxonomy" id="361077"/>
    <lineage>
        <taxon>Eukaryota</taxon>
        <taxon>Amoebozoa</taxon>
        <taxon>Evosea</taxon>
        <taxon>Eumycetozoa</taxon>
        <taxon>Dictyostelia</taxon>
        <taxon>Dictyosteliales</taxon>
        <taxon>Raperosteliaceae</taxon>
        <taxon>Tieghemostelium</taxon>
    </lineage>
</organism>
<comment type="caution">
    <text evidence="1">The sequence shown here is derived from an EMBL/GenBank/DDBJ whole genome shotgun (WGS) entry which is preliminary data.</text>
</comment>
<protein>
    <submittedName>
        <fullName evidence="1">Uncharacterized protein</fullName>
    </submittedName>
</protein>
<proteinExistence type="predicted"/>